<keyword evidence="1" id="KW-0812">Transmembrane</keyword>
<feature type="transmembrane region" description="Helical" evidence="1">
    <location>
        <begin position="15"/>
        <end position="43"/>
    </location>
</feature>
<name>A0ABT9TSF6_PAENI</name>
<dbReference type="RefSeq" id="WP_079582576.1">
    <property type="nucleotide sequence ID" value="NZ_BMRR01000016.1"/>
</dbReference>
<dbReference type="EMBL" id="JAUSSW010000019">
    <property type="protein sequence ID" value="MDQ0104613.1"/>
    <property type="molecule type" value="Genomic_DNA"/>
</dbReference>
<evidence type="ECO:0000313" key="3">
    <source>
        <dbReference type="Proteomes" id="UP001244563"/>
    </source>
</evidence>
<proteinExistence type="predicted"/>
<keyword evidence="1" id="KW-1133">Transmembrane helix</keyword>
<protein>
    <submittedName>
        <fullName evidence="2">ABC-type nickel/cobalt efflux system permease component RcnA</fullName>
    </submittedName>
</protein>
<dbReference type="Proteomes" id="UP001244563">
    <property type="component" value="Unassembled WGS sequence"/>
</dbReference>
<keyword evidence="1" id="KW-0472">Membrane</keyword>
<sequence length="100" mass="10805">MDLLDAPTVVIPAVLLVHITGVMIVVASAAGLAISLFTVVMAVHLTRTTWGLTQNLRDQEPFRSSWSKVLGTLKAGVVAARPLIVATRQKISQLRSYKPQ</sequence>
<organism evidence="2 3">
    <name type="scientific">Paenarthrobacter nicotinovorans</name>
    <name type="common">Arthrobacter nicotinovorans</name>
    <dbReference type="NCBI Taxonomy" id="29320"/>
    <lineage>
        <taxon>Bacteria</taxon>
        <taxon>Bacillati</taxon>
        <taxon>Actinomycetota</taxon>
        <taxon>Actinomycetes</taxon>
        <taxon>Micrococcales</taxon>
        <taxon>Micrococcaceae</taxon>
        <taxon>Paenarthrobacter</taxon>
    </lineage>
</organism>
<reference evidence="2 3" key="1">
    <citation type="submission" date="2023-07" db="EMBL/GenBank/DDBJ databases">
        <title>Sorghum-associated microbial communities from plants grown in Nebraska, USA.</title>
        <authorList>
            <person name="Schachtman D."/>
        </authorList>
    </citation>
    <scope>NUCLEOTIDE SEQUENCE [LARGE SCALE GENOMIC DNA]</scope>
    <source>
        <strain evidence="2 3">CC523</strain>
    </source>
</reference>
<dbReference type="GeneID" id="84017009"/>
<evidence type="ECO:0000256" key="1">
    <source>
        <dbReference type="SAM" id="Phobius"/>
    </source>
</evidence>
<gene>
    <name evidence="2" type="ORF">J2T10_004288</name>
</gene>
<comment type="caution">
    <text evidence="2">The sequence shown here is derived from an EMBL/GenBank/DDBJ whole genome shotgun (WGS) entry which is preliminary data.</text>
</comment>
<accession>A0ABT9TSF6</accession>
<evidence type="ECO:0000313" key="2">
    <source>
        <dbReference type="EMBL" id="MDQ0104613.1"/>
    </source>
</evidence>
<keyword evidence="3" id="KW-1185">Reference proteome</keyword>